<dbReference type="Proteomes" id="UP000766570">
    <property type="component" value="Unassembled WGS sequence"/>
</dbReference>
<dbReference type="RefSeq" id="WP_209908988.1">
    <property type="nucleotide sequence ID" value="NZ_BAAAMI010000007.1"/>
</dbReference>
<accession>A0ABS4WGQ7</accession>
<keyword evidence="2" id="KW-0289">Folate biosynthesis</keyword>
<sequence>MSMYLPALRHPVHRFAHRSIDFSSQIALMAIINRTPDSFYDSGATFALASAVDAALDAVHAGADWIDIGGVPFSPGPALSWQEEAQRIVPVIEAVRAHSDVIISADTFLPEVAAAALAAGADVINDTTGLSNPELGAVVAEAGAHLVITHSLAAPRTVYPRPRYKDVVGEVAAYLREKVGFARSLGIGEDKIIVDPGHDLNKNTRHTLAITAGFEAIAALGYPSLAAVSNKDFIGETLDAPKAERTAGSMAAATMCIMNGARIIRMHNVPESVSTIRMLEAAMGWREPAYLAHNMGDVNAPAHPGALGAAGNTVRVAARENA</sequence>
<dbReference type="InterPro" id="IPR000489">
    <property type="entry name" value="Pterin-binding_dom"/>
</dbReference>
<keyword evidence="5" id="KW-1185">Reference proteome</keyword>
<keyword evidence="2 4" id="KW-0808">Transferase</keyword>
<evidence type="ECO:0000313" key="5">
    <source>
        <dbReference type="Proteomes" id="UP000766570"/>
    </source>
</evidence>
<comment type="function">
    <text evidence="2">Catalyzes the condensation of para-aminobenzoate (pABA) with 6-hydroxymethyl-7,8-dihydropterin diphosphate (DHPt-PP) to form 7,8-dihydropteroate (H2Pte), the immediate precursor of folate derivatives.</text>
</comment>
<organism evidence="4 5">
    <name type="scientific">Paeniglutamicibacter psychrophenolicus</name>
    <dbReference type="NCBI Taxonomy" id="257454"/>
    <lineage>
        <taxon>Bacteria</taxon>
        <taxon>Bacillati</taxon>
        <taxon>Actinomycetota</taxon>
        <taxon>Actinomycetes</taxon>
        <taxon>Micrococcales</taxon>
        <taxon>Micrococcaceae</taxon>
        <taxon>Paeniglutamicibacter</taxon>
    </lineage>
</organism>
<dbReference type="PROSITE" id="PS00792">
    <property type="entry name" value="DHPS_1"/>
    <property type="match status" value="1"/>
</dbReference>
<comment type="caution">
    <text evidence="4">The sequence shown here is derived from an EMBL/GenBank/DDBJ whole genome shotgun (WGS) entry which is preliminary data.</text>
</comment>
<dbReference type="PANTHER" id="PTHR20941">
    <property type="entry name" value="FOLATE SYNTHESIS PROTEINS"/>
    <property type="match status" value="1"/>
</dbReference>
<dbReference type="PANTHER" id="PTHR20941:SF8">
    <property type="entry name" value="INACTIVE DIHYDROPTEROATE SYNTHASE 2"/>
    <property type="match status" value="1"/>
</dbReference>
<dbReference type="Pfam" id="PF00809">
    <property type="entry name" value="Pterin_bind"/>
    <property type="match status" value="1"/>
</dbReference>
<gene>
    <name evidence="4" type="ORF">JOF46_003309</name>
</gene>
<feature type="domain" description="Pterin-binding" evidence="3">
    <location>
        <begin position="26"/>
        <end position="277"/>
    </location>
</feature>
<evidence type="ECO:0000256" key="1">
    <source>
        <dbReference type="ARBA" id="ARBA00009503"/>
    </source>
</evidence>
<reference evidence="4 5" key="1">
    <citation type="submission" date="2021-03" db="EMBL/GenBank/DDBJ databases">
        <title>Sequencing the genomes of 1000 actinobacteria strains.</title>
        <authorList>
            <person name="Klenk H.-P."/>
        </authorList>
    </citation>
    <scope>NUCLEOTIDE SEQUENCE [LARGE SCALE GENOMIC DNA]</scope>
    <source>
        <strain evidence="4 5">DSM 15454</strain>
    </source>
</reference>
<keyword evidence="2" id="KW-0460">Magnesium</keyword>
<evidence type="ECO:0000259" key="3">
    <source>
        <dbReference type="PROSITE" id="PS50972"/>
    </source>
</evidence>
<dbReference type="NCBIfam" id="TIGR01496">
    <property type="entry name" value="DHPS"/>
    <property type="match status" value="1"/>
</dbReference>
<keyword evidence="2" id="KW-0479">Metal-binding</keyword>
<protein>
    <recommendedName>
        <fullName evidence="2">Dihydropteroate synthase</fullName>
        <shortName evidence="2">DHPS</shortName>
        <ecNumber evidence="2">2.5.1.15</ecNumber>
    </recommendedName>
    <alternativeName>
        <fullName evidence="2">Dihydropteroate pyrophosphorylase</fullName>
    </alternativeName>
</protein>
<dbReference type="SUPFAM" id="SSF51717">
    <property type="entry name" value="Dihydropteroate synthetase-like"/>
    <property type="match status" value="1"/>
</dbReference>
<dbReference type="EMBL" id="JAGIOE010000001">
    <property type="protein sequence ID" value="MBP2375397.1"/>
    <property type="molecule type" value="Genomic_DNA"/>
</dbReference>
<evidence type="ECO:0000313" key="4">
    <source>
        <dbReference type="EMBL" id="MBP2375397.1"/>
    </source>
</evidence>
<name>A0ABS4WGQ7_9MICC</name>
<dbReference type="InterPro" id="IPR006390">
    <property type="entry name" value="DHP_synth_dom"/>
</dbReference>
<dbReference type="Gene3D" id="3.20.20.20">
    <property type="entry name" value="Dihydropteroate synthase-like"/>
    <property type="match status" value="1"/>
</dbReference>
<comment type="pathway">
    <text evidence="2">Cofactor biosynthesis; tetrahydrofolate biosynthesis; 7,8-dihydrofolate from 2-amino-4-hydroxy-6-hydroxymethyl-7,8-dihydropteridine diphosphate and 4-aminobenzoate: step 1/2.</text>
</comment>
<evidence type="ECO:0000256" key="2">
    <source>
        <dbReference type="RuleBase" id="RU361205"/>
    </source>
</evidence>
<dbReference type="InterPro" id="IPR045031">
    <property type="entry name" value="DHP_synth-like"/>
</dbReference>
<dbReference type="EC" id="2.5.1.15" evidence="2"/>
<proteinExistence type="inferred from homology"/>
<dbReference type="InterPro" id="IPR011005">
    <property type="entry name" value="Dihydropteroate_synth-like_sf"/>
</dbReference>
<dbReference type="GO" id="GO:0004156">
    <property type="term" value="F:dihydropteroate synthase activity"/>
    <property type="evidence" value="ECO:0007669"/>
    <property type="project" value="UniProtKB-EC"/>
</dbReference>
<dbReference type="PROSITE" id="PS50972">
    <property type="entry name" value="PTERIN_BINDING"/>
    <property type="match status" value="1"/>
</dbReference>
<comment type="similarity">
    <text evidence="1 2">Belongs to the DHPS family.</text>
</comment>
<comment type="cofactor">
    <cofactor evidence="2">
        <name>Mg(2+)</name>
        <dbReference type="ChEBI" id="CHEBI:18420"/>
    </cofactor>
</comment>